<proteinExistence type="predicted"/>
<organism evidence="1 2">
    <name type="scientific">Vaccinium darrowii</name>
    <dbReference type="NCBI Taxonomy" id="229202"/>
    <lineage>
        <taxon>Eukaryota</taxon>
        <taxon>Viridiplantae</taxon>
        <taxon>Streptophyta</taxon>
        <taxon>Embryophyta</taxon>
        <taxon>Tracheophyta</taxon>
        <taxon>Spermatophyta</taxon>
        <taxon>Magnoliopsida</taxon>
        <taxon>eudicotyledons</taxon>
        <taxon>Gunneridae</taxon>
        <taxon>Pentapetalae</taxon>
        <taxon>asterids</taxon>
        <taxon>Ericales</taxon>
        <taxon>Ericaceae</taxon>
        <taxon>Vaccinioideae</taxon>
        <taxon>Vaccinieae</taxon>
        <taxon>Vaccinium</taxon>
    </lineage>
</organism>
<name>A0ACB7YC55_9ERIC</name>
<protein>
    <submittedName>
        <fullName evidence="1">Uncharacterized protein</fullName>
    </submittedName>
</protein>
<gene>
    <name evidence="1" type="ORF">Vadar_007730</name>
</gene>
<evidence type="ECO:0000313" key="2">
    <source>
        <dbReference type="Proteomes" id="UP000828048"/>
    </source>
</evidence>
<dbReference type="Proteomes" id="UP000828048">
    <property type="component" value="Chromosome 8"/>
</dbReference>
<comment type="caution">
    <text evidence="1">The sequence shown here is derived from an EMBL/GenBank/DDBJ whole genome shotgun (WGS) entry which is preliminary data.</text>
</comment>
<reference evidence="1 2" key="1">
    <citation type="journal article" date="2021" name="Hortic Res">
        <title>High-quality reference genome and annotation aids understanding of berry development for evergreen blueberry (Vaccinium darrowii).</title>
        <authorList>
            <person name="Yu J."/>
            <person name="Hulse-Kemp A.M."/>
            <person name="Babiker E."/>
            <person name="Staton M."/>
        </authorList>
    </citation>
    <scope>NUCLEOTIDE SEQUENCE [LARGE SCALE GENOMIC DNA]</scope>
    <source>
        <strain evidence="2">cv. NJ 8807/NJ 8810</strain>
        <tissue evidence="1">Young leaf</tissue>
    </source>
</reference>
<keyword evidence="2" id="KW-1185">Reference proteome</keyword>
<evidence type="ECO:0000313" key="1">
    <source>
        <dbReference type="EMBL" id="KAH7851138.1"/>
    </source>
</evidence>
<sequence length="403" mass="45301">MINSLYTPSIVSTTRPTIGFINISADVESLEAVGVASQFSRRNCRIESKESEKSWVRTQRQRSQEGRARENRQWVQVMMVVQRVKEKLQRQMGLAPAHMHILCEKQGKIDEAYKKLQNGWLSNGDKVPPAEFAKVAGIRNPVCDPSPSVAEEHQVTSLESELQDVKFKMILSMAIEDSFPTPSLAHERNSKQERILDILLRLPVRLLLLVSEGLKPFAFRSIDFNLSDAAVDLGCPFETDDMNFTGTIDFQGSCNGLVCLSVEICGRSTTFYIWNPSTRKSKKLPIVEGLKFTTCGFGYDESIDTYKVVAIRGNQELGGVFHSEGQVYTLGTNSWRRSEDYPHSFDGNLIGHFVSGRLHWTAWAGIAYLVVASFDLAKETFGEISLPYSTRNCLIRGGFRRIV</sequence>
<accession>A0ACB7YC55</accession>
<dbReference type="EMBL" id="CM037158">
    <property type="protein sequence ID" value="KAH7851138.1"/>
    <property type="molecule type" value="Genomic_DNA"/>
</dbReference>